<dbReference type="PANTHER" id="PTHR35272:SF3">
    <property type="entry name" value="THIOL:DISULFIDE INTERCHANGE PROTEIN DSBC"/>
    <property type="match status" value="1"/>
</dbReference>
<gene>
    <name evidence="3" type="ORF">AWC35_14295</name>
</gene>
<sequence>MNFKTRLAVAVTTSLLLSGLVQAADASPTFTPEQQAQIGKIAADYLVAHPEVLVQASQTLQAQQEDRQQQTLVANVLKNQQALLNDKDTPTYGPANASVAVIEFFDYQCIYCSKLAPELEKVMKASPNVRFIFKEWPIFAGRWENSGKAALRGLAIWKEKGARAYMAYHNGIYHTQHNEGALTEEDIAAASNAAGYKPTQDADYNGVLAKNNALAQQLGLTGTPGLIVMPVKNATAENISVLPGAVPAEDLLQAIQKAAH</sequence>
<accession>A0A250B2X5</accession>
<protein>
    <submittedName>
        <fullName evidence="3">Disulfide bond formation protein DsbA</fullName>
    </submittedName>
</protein>
<dbReference type="Gene3D" id="3.40.30.10">
    <property type="entry name" value="Glutaredoxin"/>
    <property type="match status" value="1"/>
</dbReference>
<dbReference type="Pfam" id="PF13462">
    <property type="entry name" value="Thioredoxin_4"/>
    <property type="match status" value="1"/>
</dbReference>
<dbReference type="SUPFAM" id="SSF52833">
    <property type="entry name" value="Thioredoxin-like"/>
    <property type="match status" value="1"/>
</dbReference>
<dbReference type="RefSeq" id="WP_095847006.1">
    <property type="nucleotide sequence ID" value="NZ_CP014136.1"/>
</dbReference>
<reference evidence="3 4" key="1">
    <citation type="submission" date="2016-01" db="EMBL/GenBank/DDBJ databases">
        <authorList>
            <person name="Oliw E.H."/>
        </authorList>
    </citation>
    <scope>NUCLEOTIDE SEQUENCE [LARGE SCALE GENOMIC DNA]</scope>
    <source>
        <strain evidence="3 4">FRB97</strain>
    </source>
</reference>
<feature type="signal peptide" evidence="1">
    <location>
        <begin position="1"/>
        <end position="23"/>
    </location>
</feature>
<dbReference type="Proteomes" id="UP000217182">
    <property type="component" value="Chromosome"/>
</dbReference>
<keyword evidence="4" id="KW-1185">Reference proteome</keyword>
<dbReference type="InterPro" id="IPR041205">
    <property type="entry name" value="ScsC_N"/>
</dbReference>
<dbReference type="PANTHER" id="PTHR35272">
    <property type="entry name" value="THIOL:DISULFIDE INTERCHANGE PROTEIN DSBC-RELATED"/>
    <property type="match status" value="1"/>
</dbReference>
<feature type="domain" description="Thioredoxin" evidence="2">
    <location>
        <begin position="21"/>
        <end position="260"/>
    </location>
</feature>
<dbReference type="Pfam" id="PF18312">
    <property type="entry name" value="ScsC_N"/>
    <property type="match status" value="1"/>
</dbReference>
<dbReference type="InterPro" id="IPR036249">
    <property type="entry name" value="Thioredoxin-like_sf"/>
</dbReference>
<dbReference type="CDD" id="cd03023">
    <property type="entry name" value="DsbA_Com1_like"/>
    <property type="match status" value="1"/>
</dbReference>
<evidence type="ECO:0000313" key="3">
    <source>
        <dbReference type="EMBL" id="ATA20416.1"/>
    </source>
</evidence>
<organism evidence="3 4">
    <name type="scientific">Gibbsiella quercinecans</name>
    <dbReference type="NCBI Taxonomy" id="929813"/>
    <lineage>
        <taxon>Bacteria</taxon>
        <taxon>Pseudomonadati</taxon>
        <taxon>Pseudomonadota</taxon>
        <taxon>Gammaproteobacteria</taxon>
        <taxon>Enterobacterales</taxon>
        <taxon>Yersiniaceae</taxon>
        <taxon>Gibbsiella</taxon>
    </lineage>
</organism>
<dbReference type="OrthoDB" id="9780340at2"/>
<evidence type="ECO:0000256" key="1">
    <source>
        <dbReference type="SAM" id="SignalP"/>
    </source>
</evidence>
<dbReference type="InterPro" id="IPR013766">
    <property type="entry name" value="Thioredoxin_domain"/>
</dbReference>
<dbReference type="InterPro" id="IPR012336">
    <property type="entry name" value="Thioredoxin-like_fold"/>
</dbReference>
<evidence type="ECO:0000313" key="4">
    <source>
        <dbReference type="Proteomes" id="UP000217182"/>
    </source>
</evidence>
<dbReference type="AlphaFoldDB" id="A0A250B2X5"/>
<evidence type="ECO:0000259" key="2">
    <source>
        <dbReference type="PROSITE" id="PS51352"/>
    </source>
</evidence>
<dbReference type="KEGG" id="gqu:AWC35_14295"/>
<name>A0A250B2X5_9GAMM</name>
<keyword evidence="1" id="KW-0732">Signal</keyword>
<proteinExistence type="predicted"/>
<dbReference type="InterPro" id="IPR051470">
    <property type="entry name" value="Thiol:disulfide_interchange"/>
</dbReference>
<dbReference type="PROSITE" id="PS51352">
    <property type="entry name" value="THIOREDOXIN_2"/>
    <property type="match status" value="1"/>
</dbReference>
<feature type="chain" id="PRO_5013326928" evidence="1">
    <location>
        <begin position="24"/>
        <end position="260"/>
    </location>
</feature>
<dbReference type="EMBL" id="CP014136">
    <property type="protein sequence ID" value="ATA20416.1"/>
    <property type="molecule type" value="Genomic_DNA"/>
</dbReference>